<dbReference type="RefSeq" id="WP_092569766.1">
    <property type="nucleotide sequence ID" value="NZ_CALUDV010000004.1"/>
</dbReference>
<sequence>MKQTLRSIFLVLLGSLIFAIALNSINIPNELGEGGVTGLTLLFYYTLGIKPALSNIIINSLVIFIGWKYLDRITIYYTFLSIFALSFFLHYIHLPLFIPSNTLLASVASGFLIGVGISLVIYGRGTTAGSDIIAMIMNKYVGISIPIALLMIDCMIVIPLTYAIGLEKGVLTVIALYTTSKIMNFLLEGSNPKRAFLIISDHHEEIAKKITEEINRGVTILNGYGYYSKKQRNSLYIVVNRFQILPTQKIIYDIDPRAFVTITDVQQVLGEGFSFYSGTEDQLED</sequence>
<dbReference type="CDD" id="cd16380">
    <property type="entry name" value="YitT_C"/>
    <property type="match status" value="1"/>
</dbReference>
<evidence type="ECO:0000259" key="7">
    <source>
        <dbReference type="Pfam" id="PF10035"/>
    </source>
</evidence>
<protein>
    <submittedName>
        <fullName evidence="8">Uncharacterized membrane-anchored protein YitT, contains DUF161 and DUF2179 domains</fullName>
    </submittedName>
</protein>
<dbReference type="InterPro" id="IPR019264">
    <property type="entry name" value="DUF2179"/>
</dbReference>
<dbReference type="STRING" id="89093.SAMN04488558_101147"/>
<evidence type="ECO:0000256" key="4">
    <source>
        <dbReference type="ARBA" id="ARBA00022989"/>
    </source>
</evidence>
<keyword evidence="2" id="KW-1003">Cell membrane</keyword>
<dbReference type="Proteomes" id="UP000198833">
    <property type="component" value="Unassembled WGS sequence"/>
</dbReference>
<dbReference type="PIRSF" id="PIRSF006483">
    <property type="entry name" value="Membrane_protein_YitT"/>
    <property type="match status" value="1"/>
</dbReference>
<evidence type="ECO:0000256" key="6">
    <source>
        <dbReference type="SAM" id="Phobius"/>
    </source>
</evidence>
<dbReference type="Gene3D" id="3.30.70.120">
    <property type="match status" value="1"/>
</dbReference>
<name>A0A1H8Z4V5_9LACT</name>
<feature type="transmembrane region" description="Helical" evidence="6">
    <location>
        <begin position="104"/>
        <end position="122"/>
    </location>
</feature>
<keyword evidence="3 6" id="KW-0812">Transmembrane</keyword>
<evidence type="ECO:0000256" key="2">
    <source>
        <dbReference type="ARBA" id="ARBA00022475"/>
    </source>
</evidence>
<dbReference type="GO" id="GO:0005886">
    <property type="term" value="C:plasma membrane"/>
    <property type="evidence" value="ECO:0007669"/>
    <property type="project" value="UniProtKB-SubCell"/>
</dbReference>
<dbReference type="PANTHER" id="PTHR33545">
    <property type="entry name" value="UPF0750 MEMBRANE PROTEIN YITT-RELATED"/>
    <property type="match status" value="1"/>
</dbReference>
<feature type="transmembrane region" description="Helical" evidence="6">
    <location>
        <begin position="42"/>
        <end position="67"/>
    </location>
</feature>
<evidence type="ECO:0000256" key="1">
    <source>
        <dbReference type="ARBA" id="ARBA00004651"/>
    </source>
</evidence>
<keyword evidence="9" id="KW-1185">Reference proteome</keyword>
<reference evidence="8 9" key="1">
    <citation type="submission" date="2016-10" db="EMBL/GenBank/DDBJ databases">
        <authorList>
            <person name="de Groot N.N."/>
        </authorList>
    </citation>
    <scope>NUCLEOTIDE SEQUENCE [LARGE SCALE GENOMIC DNA]</scope>
    <source>
        <strain evidence="8 9">DSM 15695</strain>
    </source>
</reference>
<comment type="subcellular location">
    <subcellularLocation>
        <location evidence="1">Cell membrane</location>
        <topology evidence="1">Multi-pass membrane protein</topology>
    </subcellularLocation>
</comment>
<dbReference type="InterPro" id="IPR051461">
    <property type="entry name" value="UPF0750_membrane"/>
</dbReference>
<keyword evidence="4 6" id="KW-1133">Transmembrane helix</keyword>
<organism evidence="8 9">
    <name type="scientific">Ignavigranum ruoffiae</name>
    <dbReference type="NCBI Taxonomy" id="89093"/>
    <lineage>
        <taxon>Bacteria</taxon>
        <taxon>Bacillati</taxon>
        <taxon>Bacillota</taxon>
        <taxon>Bacilli</taxon>
        <taxon>Lactobacillales</taxon>
        <taxon>Aerococcaceae</taxon>
        <taxon>Ignavigranum</taxon>
    </lineage>
</organism>
<dbReference type="InterPro" id="IPR003740">
    <property type="entry name" value="YitT"/>
</dbReference>
<evidence type="ECO:0000313" key="9">
    <source>
        <dbReference type="Proteomes" id="UP000198833"/>
    </source>
</evidence>
<proteinExistence type="predicted"/>
<dbReference type="PANTHER" id="PTHR33545:SF4">
    <property type="entry name" value="UPF0750 MEMBRANE PROTEIN YXKD"/>
    <property type="match status" value="1"/>
</dbReference>
<feature type="transmembrane region" description="Helical" evidence="6">
    <location>
        <begin position="74"/>
        <end position="92"/>
    </location>
</feature>
<evidence type="ECO:0000313" key="8">
    <source>
        <dbReference type="EMBL" id="SEP59287.1"/>
    </source>
</evidence>
<evidence type="ECO:0000256" key="5">
    <source>
        <dbReference type="ARBA" id="ARBA00023136"/>
    </source>
</evidence>
<keyword evidence="5 6" id="KW-0472">Membrane</keyword>
<evidence type="ECO:0000256" key="3">
    <source>
        <dbReference type="ARBA" id="ARBA00022692"/>
    </source>
</evidence>
<feature type="transmembrane region" description="Helical" evidence="6">
    <location>
        <begin position="143"/>
        <end position="164"/>
    </location>
</feature>
<dbReference type="OrthoDB" id="1758221at2"/>
<dbReference type="Pfam" id="PF02588">
    <property type="entry name" value="YitT_membrane"/>
    <property type="match status" value="1"/>
</dbReference>
<dbReference type="AlphaFoldDB" id="A0A1H8Z4V5"/>
<dbReference type="EMBL" id="FOEN01000001">
    <property type="protein sequence ID" value="SEP59287.1"/>
    <property type="molecule type" value="Genomic_DNA"/>
</dbReference>
<feature type="domain" description="DUF2179" evidence="7">
    <location>
        <begin position="216"/>
        <end position="270"/>
    </location>
</feature>
<gene>
    <name evidence="8" type="ORF">SAMN04488558_101147</name>
</gene>
<dbReference type="InterPro" id="IPR015867">
    <property type="entry name" value="N-reg_PII/ATP_PRibTrfase_C"/>
</dbReference>
<accession>A0A1H8Z4V5</accession>
<dbReference type="Pfam" id="PF10035">
    <property type="entry name" value="DUF2179"/>
    <property type="match status" value="1"/>
</dbReference>